<organism evidence="3">
    <name type="scientific">Medioppia subpectinata</name>
    <dbReference type="NCBI Taxonomy" id="1979941"/>
    <lineage>
        <taxon>Eukaryota</taxon>
        <taxon>Metazoa</taxon>
        <taxon>Ecdysozoa</taxon>
        <taxon>Arthropoda</taxon>
        <taxon>Chelicerata</taxon>
        <taxon>Arachnida</taxon>
        <taxon>Acari</taxon>
        <taxon>Acariformes</taxon>
        <taxon>Sarcoptiformes</taxon>
        <taxon>Oribatida</taxon>
        <taxon>Brachypylina</taxon>
        <taxon>Oppioidea</taxon>
        <taxon>Oppiidae</taxon>
        <taxon>Medioppia</taxon>
    </lineage>
</organism>
<evidence type="ECO:0000313" key="3">
    <source>
        <dbReference type="EMBL" id="CAD7620787.1"/>
    </source>
</evidence>
<keyword evidence="2" id="KW-0732">Signal</keyword>
<feature type="chain" id="PRO_5035591574" evidence="2">
    <location>
        <begin position="26"/>
        <end position="119"/>
    </location>
</feature>
<feature type="signal peptide" evidence="2">
    <location>
        <begin position="1"/>
        <end position="25"/>
    </location>
</feature>
<keyword evidence="4" id="KW-1185">Reference proteome</keyword>
<evidence type="ECO:0000256" key="1">
    <source>
        <dbReference type="SAM" id="MobiDB-lite"/>
    </source>
</evidence>
<feature type="compositionally biased region" description="Basic residues" evidence="1">
    <location>
        <begin position="39"/>
        <end position="57"/>
    </location>
</feature>
<dbReference type="AlphaFoldDB" id="A0A7R9KCZ2"/>
<dbReference type="EMBL" id="OC854925">
    <property type="protein sequence ID" value="CAD7620787.1"/>
    <property type="molecule type" value="Genomic_DNA"/>
</dbReference>
<evidence type="ECO:0000256" key="2">
    <source>
        <dbReference type="SAM" id="SignalP"/>
    </source>
</evidence>
<reference evidence="3" key="1">
    <citation type="submission" date="2020-11" db="EMBL/GenBank/DDBJ databases">
        <authorList>
            <person name="Tran Van P."/>
        </authorList>
    </citation>
    <scope>NUCLEOTIDE SEQUENCE</scope>
</reference>
<name>A0A7R9KCZ2_9ACAR</name>
<feature type="compositionally biased region" description="Polar residues" evidence="1">
    <location>
        <begin position="26"/>
        <end position="38"/>
    </location>
</feature>
<dbReference type="EMBL" id="CAJPIZ010000350">
    <property type="protein sequence ID" value="CAG2101217.1"/>
    <property type="molecule type" value="Genomic_DNA"/>
</dbReference>
<protein>
    <submittedName>
        <fullName evidence="3">Uncharacterized protein</fullName>
    </submittedName>
</protein>
<proteinExistence type="predicted"/>
<feature type="region of interest" description="Disordered" evidence="1">
    <location>
        <begin position="25"/>
        <end position="75"/>
    </location>
</feature>
<accession>A0A7R9KCZ2</accession>
<evidence type="ECO:0000313" key="4">
    <source>
        <dbReference type="Proteomes" id="UP000759131"/>
    </source>
</evidence>
<gene>
    <name evidence="3" type="ORF">OSB1V03_LOCUS1268</name>
</gene>
<sequence>MNNRIFIILLVITIIVAMVVEENQADETGTASPQGTKNRGQRRKKGRGGKGRGKGRKGKGDSNESHSWVTGYTGDVGTQRVTDHVNSAIFNAKHNLIQVLGDYGHNNAHHLTRLLVWII</sequence>
<dbReference type="Proteomes" id="UP000759131">
    <property type="component" value="Unassembled WGS sequence"/>
</dbReference>